<sequence>MATAIEIDNLSSMVQDLGIEAFMMVARLDAIFQPLPTNSRILQFSDKVEIFTSILNFHLSPKTFVIKDVEITLNLIECNRSLVQSLLNLPSLNDIIRKFKEQGTMTSQQFTIINPKVLMPFTNICIQCKKILTDYKFAYCTRVLYIDRIEEASVIHAHCKPCHLKYSCSSVEQSGINYRVVTEQSLNHSDCIHFSGDLAYSKVLLHWRSALLIDDDSTFTGFCRSIINTLYELYPSSANFITPNALSQRFEVVYILWELARFELMIGNEAQVLLPLSLSPTSRSSFLEGFLDYYYSLFVLFWSRHQYVSTIKCDKRICSKIALCDGHQKCGRIVCAYTDIVDVSIPETGPVNIGCPYASMRRRHQTQQQQENSTKNEIKHHSTLYCPSHQSVTNMVLPQQSIDLHKLAHELDQIDHDFLHHTTQCNVYRDDLEDIHKNKGYGVLVTFLSCQIVIGFDESIRAEGMRRVTRHFLRMLQRKAEIPNDLVYDSACTLHLHWHRHIGTTFLKRSEHTEKLVNMTVVIDRFHMKNHKRQICQGEMKADHPIHNGKFDGINTELCEQYFNYLSRLKASLRTFNYPASSIFLLLLFHLRNCSKSGLSASSIGIAKSFIPPDMFPIRKRMNSLSYNENLEEQNVQDNCKTISNESTKEKLTSEKTIHALIQNDLLVDASTSSHEIRCQNDVEL</sequence>
<reference evidence="1" key="1">
    <citation type="submission" date="2021-02" db="EMBL/GenBank/DDBJ databases">
        <authorList>
            <person name="Nowell W R."/>
        </authorList>
    </citation>
    <scope>NUCLEOTIDE SEQUENCE</scope>
</reference>
<evidence type="ECO:0000313" key="2">
    <source>
        <dbReference type="Proteomes" id="UP000663864"/>
    </source>
</evidence>
<name>A0A814BH90_9BILA</name>
<evidence type="ECO:0008006" key="3">
    <source>
        <dbReference type="Google" id="ProtNLM"/>
    </source>
</evidence>
<gene>
    <name evidence="1" type="ORF">ZHD862_LOCUS8667</name>
</gene>
<dbReference type="EMBL" id="CAJNOT010000283">
    <property type="protein sequence ID" value="CAF0926071.1"/>
    <property type="molecule type" value="Genomic_DNA"/>
</dbReference>
<evidence type="ECO:0000313" key="1">
    <source>
        <dbReference type="EMBL" id="CAF0926071.1"/>
    </source>
</evidence>
<organism evidence="1 2">
    <name type="scientific">Rotaria sordida</name>
    <dbReference type="NCBI Taxonomy" id="392033"/>
    <lineage>
        <taxon>Eukaryota</taxon>
        <taxon>Metazoa</taxon>
        <taxon>Spiralia</taxon>
        <taxon>Gnathifera</taxon>
        <taxon>Rotifera</taxon>
        <taxon>Eurotatoria</taxon>
        <taxon>Bdelloidea</taxon>
        <taxon>Philodinida</taxon>
        <taxon>Philodinidae</taxon>
        <taxon>Rotaria</taxon>
    </lineage>
</organism>
<dbReference type="Proteomes" id="UP000663864">
    <property type="component" value="Unassembled WGS sequence"/>
</dbReference>
<protein>
    <recommendedName>
        <fullName evidence="3">CxC5 like cysteine cluster associated with KDZ domain-containing protein</fullName>
    </recommendedName>
</protein>
<accession>A0A814BH90</accession>
<dbReference type="AlphaFoldDB" id="A0A814BH90"/>
<proteinExistence type="predicted"/>
<comment type="caution">
    <text evidence="1">The sequence shown here is derived from an EMBL/GenBank/DDBJ whole genome shotgun (WGS) entry which is preliminary data.</text>
</comment>